<gene>
    <name evidence="2" type="primary">OSJNBa0016E03.10</name>
</gene>
<proteinExistence type="predicted"/>
<protein>
    <submittedName>
        <fullName evidence="2">Uncharacterized protein</fullName>
    </submittedName>
</protein>
<organism evidence="2 3">
    <name type="scientific">Oryza sativa subsp. japonica</name>
    <name type="common">Rice</name>
    <dbReference type="NCBI Taxonomy" id="39947"/>
    <lineage>
        <taxon>Eukaryota</taxon>
        <taxon>Viridiplantae</taxon>
        <taxon>Streptophyta</taxon>
        <taxon>Embryophyta</taxon>
        <taxon>Tracheophyta</taxon>
        <taxon>Spermatophyta</taxon>
        <taxon>Magnoliopsida</taxon>
        <taxon>Liliopsida</taxon>
        <taxon>Poales</taxon>
        <taxon>Poaceae</taxon>
        <taxon>BOP clade</taxon>
        <taxon>Oryzoideae</taxon>
        <taxon>Oryzeae</taxon>
        <taxon>Oryzinae</taxon>
        <taxon>Oryza</taxon>
        <taxon>Oryza sativa</taxon>
    </lineage>
</organism>
<evidence type="ECO:0000313" key="2">
    <source>
        <dbReference type="EMBL" id="BAD33793.1"/>
    </source>
</evidence>
<dbReference type="EMBL" id="AP005686">
    <property type="protein sequence ID" value="BAD33793.1"/>
    <property type="molecule type" value="Genomic_DNA"/>
</dbReference>
<evidence type="ECO:0000256" key="1">
    <source>
        <dbReference type="SAM" id="MobiDB-lite"/>
    </source>
</evidence>
<reference evidence="3" key="2">
    <citation type="journal article" date="2008" name="Nucleic Acids Res.">
        <title>The rice annotation project database (RAP-DB): 2008 update.</title>
        <authorList>
            <consortium name="The rice annotation project (RAP)"/>
        </authorList>
    </citation>
    <scope>GENOME REANNOTATION</scope>
    <source>
        <strain evidence="3">cv. Nipponbare</strain>
    </source>
</reference>
<sequence length="267" mass="30262">MENEKSDTAAKRVSACGWPGRMREKVCENRYFHLRVRHPHAEIKIIKSEKNYYAVRCRHHRRRPPVGVAPSTHRCRAIRPCRSHPRGRRIRPLPPTVGAPESARGRAPPVVARRIMVEPGEGQQPPPDPGERSPAKLLAAAIDHCRAAHRIRAGLGEKRRRRKLLLAAVTTTASRHRLPPAATTVRRRAHPRGHPLTEEEKRGEEMEAITIQHIMVQLHAAVLGKYNKRCMPEDIITMSRRMGYIENDKGYAEEESAHTQPAAVYAN</sequence>
<accession>Q69NB6</accession>
<name>Q69NB6_ORYSJ</name>
<feature type="region of interest" description="Disordered" evidence="1">
    <location>
        <begin position="86"/>
        <end position="107"/>
    </location>
</feature>
<dbReference type="Pfam" id="PF12425">
    <property type="entry name" value="DUF3673"/>
    <property type="match status" value="1"/>
</dbReference>
<dbReference type="Proteomes" id="UP000000763">
    <property type="component" value="Chromosome 9"/>
</dbReference>
<evidence type="ECO:0000313" key="3">
    <source>
        <dbReference type="Proteomes" id="UP000000763"/>
    </source>
</evidence>
<reference evidence="3" key="1">
    <citation type="journal article" date="2005" name="Nature">
        <title>The map-based sequence of the rice genome.</title>
        <authorList>
            <consortium name="International rice genome sequencing project (IRGSP)"/>
            <person name="Matsumoto T."/>
            <person name="Wu J."/>
            <person name="Kanamori H."/>
            <person name="Katayose Y."/>
            <person name="Fujisawa M."/>
            <person name="Namiki N."/>
            <person name="Mizuno H."/>
            <person name="Yamamoto K."/>
            <person name="Antonio B.A."/>
            <person name="Baba T."/>
            <person name="Sakata K."/>
            <person name="Nagamura Y."/>
            <person name="Aoki H."/>
            <person name="Arikawa K."/>
            <person name="Arita K."/>
            <person name="Bito T."/>
            <person name="Chiden Y."/>
            <person name="Fujitsuka N."/>
            <person name="Fukunaka R."/>
            <person name="Hamada M."/>
            <person name="Harada C."/>
            <person name="Hayashi A."/>
            <person name="Hijishita S."/>
            <person name="Honda M."/>
            <person name="Hosokawa S."/>
            <person name="Ichikawa Y."/>
            <person name="Idonuma A."/>
            <person name="Iijima M."/>
            <person name="Ikeda M."/>
            <person name="Ikeno M."/>
            <person name="Ito K."/>
            <person name="Ito S."/>
            <person name="Ito T."/>
            <person name="Ito Y."/>
            <person name="Ito Y."/>
            <person name="Iwabuchi A."/>
            <person name="Kamiya K."/>
            <person name="Karasawa W."/>
            <person name="Kurita K."/>
            <person name="Katagiri S."/>
            <person name="Kikuta A."/>
            <person name="Kobayashi H."/>
            <person name="Kobayashi N."/>
            <person name="Machita K."/>
            <person name="Maehara T."/>
            <person name="Masukawa M."/>
            <person name="Mizubayashi T."/>
            <person name="Mukai Y."/>
            <person name="Nagasaki H."/>
            <person name="Nagata Y."/>
            <person name="Naito S."/>
            <person name="Nakashima M."/>
            <person name="Nakama Y."/>
            <person name="Nakamichi Y."/>
            <person name="Nakamura M."/>
            <person name="Meguro A."/>
            <person name="Negishi M."/>
            <person name="Ohta I."/>
            <person name="Ohta T."/>
            <person name="Okamoto M."/>
            <person name="Ono N."/>
            <person name="Saji S."/>
            <person name="Sakaguchi M."/>
            <person name="Sakai K."/>
            <person name="Shibata M."/>
            <person name="Shimokawa T."/>
            <person name="Song J."/>
            <person name="Takazaki Y."/>
            <person name="Terasawa K."/>
            <person name="Tsugane M."/>
            <person name="Tsuji K."/>
            <person name="Ueda S."/>
            <person name="Waki K."/>
            <person name="Yamagata H."/>
            <person name="Yamamoto M."/>
            <person name="Yamamoto S."/>
            <person name="Yamane H."/>
            <person name="Yoshiki S."/>
            <person name="Yoshihara R."/>
            <person name="Yukawa K."/>
            <person name="Zhong H."/>
            <person name="Yano M."/>
            <person name="Yuan Q."/>
            <person name="Ouyang S."/>
            <person name="Liu J."/>
            <person name="Jones K.M."/>
            <person name="Gansberger K."/>
            <person name="Moffat K."/>
            <person name="Hill J."/>
            <person name="Bera J."/>
            <person name="Fadrosh D."/>
            <person name="Jin S."/>
            <person name="Johri S."/>
            <person name="Kim M."/>
            <person name="Overton L."/>
            <person name="Reardon M."/>
            <person name="Tsitrin T."/>
            <person name="Vuong H."/>
            <person name="Weaver B."/>
            <person name="Ciecko A."/>
            <person name="Tallon L."/>
            <person name="Jackson J."/>
            <person name="Pai G."/>
            <person name="Aken S.V."/>
            <person name="Utterback T."/>
            <person name="Reidmuller S."/>
            <person name="Feldblyum T."/>
            <person name="Hsiao J."/>
            <person name="Zismann V."/>
            <person name="Iobst S."/>
            <person name="de Vazeille A.R."/>
            <person name="Buell C.R."/>
            <person name="Ying K."/>
            <person name="Li Y."/>
            <person name="Lu T."/>
            <person name="Huang Y."/>
            <person name="Zhao Q."/>
            <person name="Feng Q."/>
            <person name="Zhang L."/>
            <person name="Zhu J."/>
            <person name="Weng Q."/>
            <person name="Mu J."/>
            <person name="Lu Y."/>
            <person name="Fan D."/>
            <person name="Liu Y."/>
            <person name="Guan J."/>
            <person name="Zhang Y."/>
            <person name="Yu S."/>
            <person name="Liu X."/>
            <person name="Zhang Y."/>
            <person name="Hong G."/>
            <person name="Han B."/>
            <person name="Choisne N."/>
            <person name="Demange N."/>
            <person name="Orjeda G."/>
            <person name="Samain S."/>
            <person name="Cattolico L."/>
            <person name="Pelletier E."/>
            <person name="Couloux A."/>
            <person name="Segurens B."/>
            <person name="Wincker P."/>
            <person name="D'Hont A."/>
            <person name="Scarpelli C."/>
            <person name="Weissenbach J."/>
            <person name="Salanoubat M."/>
            <person name="Quetier F."/>
            <person name="Yu Y."/>
            <person name="Kim H.R."/>
            <person name="Rambo T."/>
            <person name="Currie J."/>
            <person name="Collura K."/>
            <person name="Luo M."/>
            <person name="Yang T."/>
            <person name="Ammiraju J.S.S."/>
            <person name="Engler F."/>
            <person name="Soderlund C."/>
            <person name="Wing R.A."/>
            <person name="Palmer L.E."/>
            <person name="de la Bastide M."/>
            <person name="Spiegel L."/>
            <person name="Nascimento L."/>
            <person name="Zutavern T."/>
            <person name="O'Shaughnessy A."/>
            <person name="Dike S."/>
            <person name="Dedhia N."/>
            <person name="Preston R."/>
            <person name="Balija V."/>
            <person name="McCombie W.R."/>
            <person name="Chow T."/>
            <person name="Chen H."/>
            <person name="Chung M."/>
            <person name="Chen C."/>
            <person name="Shaw J."/>
            <person name="Wu H."/>
            <person name="Hsiao K."/>
            <person name="Chao Y."/>
            <person name="Chu M."/>
            <person name="Cheng C."/>
            <person name="Hour A."/>
            <person name="Lee P."/>
            <person name="Lin S."/>
            <person name="Lin Y."/>
            <person name="Liou J."/>
            <person name="Liu S."/>
            <person name="Hsing Y."/>
            <person name="Raghuvanshi S."/>
            <person name="Mohanty A."/>
            <person name="Bharti A.K."/>
            <person name="Gaur A."/>
            <person name="Gupta V."/>
            <person name="Kumar D."/>
            <person name="Ravi V."/>
            <person name="Vij S."/>
            <person name="Kapur A."/>
            <person name="Khurana P."/>
            <person name="Khurana P."/>
            <person name="Khurana J.P."/>
            <person name="Tyagi A.K."/>
            <person name="Gaikwad K."/>
            <person name="Singh A."/>
            <person name="Dalal V."/>
            <person name="Srivastava S."/>
            <person name="Dixit A."/>
            <person name="Pal A.K."/>
            <person name="Ghazi I.A."/>
            <person name="Yadav M."/>
            <person name="Pandit A."/>
            <person name="Bhargava A."/>
            <person name="Sureshbabu K."/>
            <person name="Batra K."/>
            <person name="Sharma T.R."/>
            <person name="Mohapatra T."/>
            <person name="Singh N.K."/>
            <person name="Messing J."/>
            <person name="Nelson A.B."/>
            <person name="Fuks G."/>
            <person name="Kavchok S."/>
            <person name="Keizer G."/>
            <person name="Linton E."/>
            <person name="Llaca V."/>
            <person name="Song R."/>
            <person name="Tanyolac B."/>
            <person name="Young S."/>
            <person name="Ho-Il K."/>
            <person name="Hahn J.H."/>
            <person name="Sangsakoo G."/>
            <person name="Vanavichit A."/>
            <person name="de Mattos Luiz.A.T."/>
            <person name="Zimmer P.D."/>
            <person name="Malone G."/>
            <person name="Dellagostin O."/>
            <person name="de Oliveira A.C."/>
            <person name="Bevan M."/>
            <person name="Bancroft I."/>
            <person name="Minx P."/>
            <person name="Cordum H."/>
            <person name="Wilson R."/>
            <person name="Cheng Z."/>
            <person name="Jin W."/>
            <person name="Jiang J."/>
            <person name="Leong S.A."/>
            <person name="Iwama H."/>
            <person name="Gojobori T."/>
            <person name="Itoh T."/>
            <person name="Niimura Y."/>
            <person name="Fujii Y."/>
            <person name="Habara T."/>
            <person name="Sakai H."/>
            <person name="Sato Y."/>
            <person name="Wilson G."/>
            <person name="Kumar K."/>
            <person name="McCouch S."/>
            <person name="Juretic N."/>
            <person name="Hoen D."/>
            <person name="Wright S."/>
            <person name="Bruskiewich R."/>
            <person name="Bureau T."/>
            <person name="Miyao A."/>
            <person name="Hirochika H."/>
            <person name="Nishikawa T."/>
            <person name="Kadowaki K."/>
            <person name="Sugiura M."/>
            <person name="Burr B."/>
            <person name="Sasaki T."/>
        </authorList>
    </citation>
    <scope>NUCLEOTIDE SEQUENCE [LARGE SCALE GENOMIC DNA]</scope>
    <source>
        <strain evidence="3">cv. Nipponbare</strain>
    </source>
</reference>
<dbReference type="InterPro" id="IPR022142">
    <property type="entry name" value="DUF3673"/>
</dbReference>
<feature type="region of interest" description="Disordered" evidence="1">
    <location>
        <begin position="179"/>
        <end position="203"/>
    </location>
</feature>
<dbReference type="AlphaFoldDB" id="Q69NB6"/>